<gene>
    <name evidence="1" type="ORF">OCBIM_22020871mg</name>
</gene>
<sequence length="50" mass="5509">MISLAILQQPLLVRAGWAHVTTTQIFLIQSFLLLSSPMLHLTSSPLSVPH</sequence>
<organism evidence="1">
    <name type="scientific">Octopus bimaculoides</name>
    <name type="common">California two-spotted octopus</name>
    <dbReference type="NCBI Taxonomy" id="37653"/>
    <lineage>
        <taxon>Eukaryota</taxon>
        <taxon>Metazoa</taxon>
        <taxon>Spiralia</taxon>
        <taxon>Lophotrochozoa</taxon>
        <taxon>Mollusca</taxon>
        <taxon>Cephalopoda</taxon>
        <taxon>Coleoidea</taxon>
        <taxon>Octopodiformes</taxon>
        <taxon>Octopoda</taxon>
        <taxon>Incirrata</taxon>
        <taxon>Octopodidae</taxon>
        <taxon>Octopus</taxon>
    </lineage>
</organism>
<reference evidence="1" key="1">
    <citation type="submission" date="2015-07" db="EMBL/GenBank/DDBJ databases">
        <title>MeaNS - Measles Nucleotide Surveillance Program.</title>
        <authorList>
            <person name="Tran T."/>
            <person name="Druce J."/>
        </authorList>
    </citation>
    <scope>NUCLEOTIDE SEQUENCE</scope>
    <source>
        <strain evidence="1">UCB-OBI-ISO-001</strain>
        <tissue evidence="1">Gonad</tissue>
    </source>
</reference>
<protein>
    <submittedName>
        <fullName evidence="1">Uncharacterized protein</fullName>
    </submittedName>
</protein>
<proteinExistence type="predicted"/>
<name>A0A0L8H8J8_OCTBM</name>
<dbReference type="AlphaFoldDB" id="A0A0L8H8J8"/>
<evidence type="ECO:0000313" key="1">
    <source>
        <dbReference type="EMBL" id="KOF85080.1"/>
    </source>
</evidence>
<accession>A0A0L8H8J8</accession>
<dbReference type="EMBL" id="KQ418971">
    <property type="protein sequence ID" value="KOF85080.1"/>
    <property type="molecule type" value="Genomic_DNA"/>
</dbReference>